<dbReference type="EMBL" id="KL886518">
    <property type="protein sequence ID" value="KGL73883.1"/>
    <property type="molecule type" value="Genomic_DNA"/>
</dbReference>
<evidence type="ECO:0000259" key="5">
    <source>
        <dbReference type="PROSITE" id="PS50089"/>
    </source>
</evidence>
<evidence type="ECO:0000256" key="4">
    <source>
        <dbReference type="PROSITE-ProRule" id="PRU00175"/>
    </source>
</evidence>
<feature type="non-terminal residue" evidence="6">
    <location>
        <position position="1"/>
    </location>
</feature>
<evidence type="ECO:0000256" key="1">
    <source>
        <dbReference type="ARBA" id="ARBA00022723"/>
    </source>
</evidence>
<keyword evidence="6" id="KW-0436">Ligase</keyword>
<dbReference type="InterPro" id="IPR013083">
    <property type="entry name" value="Znf_RING/FYVE/PHD"/>
</dbReference>
<dbReference type="InterPro" id="IPR017907">
    <property type="entry name" value="Znf_RING_CS"/>
</dbReference>
<sequence length="34" mass="3872">LSCTICLKWFTEPLILPCGHNFCKSCLTNAWAEQ</sequence>
<dbReference type="PROSITE" id="PS00518">
    <property type="entry name" value="ZF_RING_1"/>
    <property type="match status" value="1"/>
</dbReference>
<proteinExistence type="predicted"/>
<dbReference type="PROSITE" id="PS50089">
    <property type="entry name" value="ZF_RING_2"/>
    <property type="match status" value="1"/>
</dbReference>
<dbReference type="InterPro" id="IPR001841">
    <property type="entry name" value="Znf_RING"/>
</dbReference>
<dbReference type="SUPFAM" id="SSF57850">
    <property type="entry name" value="RING/U-box"/>
    <property type="match status" value="1"/>
</dbReference>
<feature type="non-terminal residue" evidence="6">
    <location>
        <position position="34"/>
    </location>
</feature>
<gene>
    <name evidence="6" type="ORF">N309_05607</name>
</gene>
<keyword evidence="7" id="KW-1185">Reference proteome</keyword>
<evidence type="ECO:0000313" key="6">
    <source>
        <dbReference type="EMBL" id="KGL73883.1"/>
    </source>
</evidence>
<dbReference type="GO" id="GO:0016874">
    <property type="term" value="F:ligase activity"/>
    <property type="evidence" value="ECO:0007669"/>
    <property type="project" value="UniProtKB-KW"/>
</dbReference>
<dbReference type="InterPro" id="IPR027370">
    <property type="entry name" value="Znf-RING_euk"/>
</dbReference>
<keyword evidence="1" id="KW-0479">Metal-binding</keyword>
<dbReference type="AlphaFoldDB" id="A0A099YY88"/>
<protein>
    <submittedName>
        <fullName evidence="6">E3 ubiquitin/ISG15 ligase TRIM25</fullName>
    </submittedName>
</protein>
<keyword evidence="3" id="KW-0862">Zinc</keyword>
<dbReference type="STRING" id="94827.A0A099YY88"/>
<dbReference type="Proteomes" id="UP000053641">
    <property type="component" value="Unassembled WGS sequence"/>
</dbReference>
<evidence type="ECO:0000256" key="3">
    <source>
        <dbReference type="ARBA" id="ARBA00022833"/>
    </source>
</evidence>
<dbReference type="Gene3D" id="3.30.40.10">
    <property type="entry name" value="Zinc/RING finger domain, C3HC4 (zinc finger)"/>
    <property type="match status" value="1"/>
</dbReference>
<keyword evidence="2 4" id="KW-0863">Zinc-finger</keyword>
<organism evidence="6 7">
    <name type="scientific">Tinamus guttatus</name>
    <name type="common">White-throated tinamou</name>
    <dbReference type="NCBI Taxonomy" id="94827"/>
    <lineage>
        <taxon>Eukaryota</taxon>
        <taxon>Metazoa</taxon>
        <taxon>Chordata</taxon>
        <taxon>Craniata</taxon>
        <taxon>Vertebrata</taxon>
        <taxon>Euteleostomi</taxon>
        <taxon>Archelosauria</taxon>
        <taxon>Archosauria</taxon>
        <taxon>Dinosauria</taxon>
        <taxon>Saurischia</taxon>
        <taxon>Theropoda</taxon>
        <taxon>Coelurosauria</taxon>
        <taxon>Aves</taxon>
        <taxon>Palaeognathae</taxon>
        <taxon>Tinamiformes</taxon>
        <taxon>Tinamidae</taxon>
        <taxon>Tinamus</taxon>
    </lineage>
</organism>
<name>A0A099YY88_TINGU</name>
<evidence type="ECO:0000313" key="7">
    <source>
        <dbReference type="Proteomes" id="UP000053641"/>
    </source>
</evidence>
<dbReference type="GO" id="GO:0008270">
    <property type="term" value="F:zinc ion binding"/>
    <property type="evidence" value="ECO:0007669"/>
    <property type="project" value="UniProtKB-KW"/>
</dbReference>
<feature type="domain" description="RING-type" evidence="5">
    <location>
        <begin position="3"/>
        <end position="29"/>
    </location>
</feature>
<reference evidence="6 7" key="1">
    <citation type="submission" date="2014-06" db="EMBL/GenBank/DDBJ databases">
        <title>Genome evolution of avian class.</title>
        <authorList>
            <person name="Zhang G."/>
            <person name="Li C."/>
        </authorList>
    </citation>
    <scope>NUCLEOTIDE SEQUENCE [LARGE SCALE GENOMIC DNA]</scope>
    <source>
        <strain evidence="6">BGI_N309</strain>
    </source>
</reference>
<accession>A0A099YY88</accession>
<evidence type="ECO:0000256" key="2">
    <source>
        <dbReference type="ARBA" id="ARBA00022771"/>
    </source>
</evidence>
<dbReference type="Pfam" id="PF13445">
    <property type="entry name" value="zf-RING_UBOX"/>
    <property type="match status" value="1"/>
</dbReference>